<sequence length="2441" mass="281181">MKLYPLVFLFLFLVVFAQSFEEDKEKMDWIKQDALEAKMNLRPPYTKPKEANDDEDDDDYDFVYHSLENKKRSDLHKSERLLQDVTVSEPAIIPFGRGQETTAYKQHAYQHVINQLRNYKSQFLIYPRPFSHTQDSVTYNYQDGSIFDLKPDMPEEDDEGDFFNYIEANTDIDLTNAKALYDTNIAVLRIVEGRDLTYEGVYYCDSLRTFLGKWDQCYTMKEYQAMGSPYLGNTKFLYFDAEDVQKYLTTSYGLFILPDIARDSEDRIIELLGETGKSRIQSYVENGGTILASGKSGYLLEKLGLIVEGTFDAEKTLQADGAIAATTGCGEDGFAASGSEEFLHRTLCFGTREADNTERQLPLLSAYVPDASKDPDLTAYVNFNGNADSTQLSYKDKEGFSTNINGGTFPAILRKPMGEGQMIVSLGSTAFKQSRYAWFYNIYFAAISRDLILDRVLPNEIIPALETYSVTIEATFTNYFTRQLNNVQLYVFSVKGTEFNTPIPSGCVVHENDTTVDSTIYNVDEYLICTTNLAAGASRTFDLSIYIFEETVTQKGDDTLILYNRFTYDDPDTGDTVTIYPGNLFVDARMAALIRASYNPDPSSIYPIKGEGNFIDDVLNAENKENTKAEDVLHVAVVPLISPVTDGNDQAIVAWEITLDWQYYNNHSWIFPFEKNLEDFDYLEYLELYNFKASLAADWDTSVKIMKELTRDDIPEDADLGDVLHAEYQTNIDSLNTRVKQSFFEDADLFFEHATQRLMVYCDTTEELPAQEFWVDVNNIPDGKWTMKDGKRVEKKKLFWVRNDVYFYDKVDGTSVYPLPSGITEPQTVFTIDRFTPKTTTEECVDGLGAIEKRFSDPGWYDSSIEPGIKYNEYYNEILMPCGRQENTINWEAIPAYNSGSGYRQTHYVFPNEDSWIESAGDLMDFDETTGEYLNYPELKYAEIYGAKFTLDPATTRKGGYFEIVLPDGFTGGANPVSKEYVTFSADQIAIYKMTWSSGTSTLRIYFKRGNMPNESHGVANQLEVNFEEYNSVAAKITLSMDVYALTYDLSSPQTDYETYKLSHTESLEISKRGCFICPAIRMEFVLSRGDNEDESYMNEYEAMEPFVRFGVYVQELQNHVTIWGSLEVHPISDPGAVALSGGMATITHVGISSIPFREFLTTGVRQLIPAGVETGRVEWKDIWGRHWVQPVRSIFLDVPPIPPPLKNFIMTTTFELLDKDGNRVLDWNSDEELDIHVQVKLLNNYPKYFEITTCPQNMYNQLSKIKQDRDRWFTEPNSTFLYTGSNSNYDAWIHQGHSAKYGECFMEDVDTTILSGKQLTDAHRQTMEDTKHCSDTEFKDLGEECQAINIDVPTISRRPKDDETDTWNYCARVDDYYPKNYVVKSIGMWDLTHIDYDDNPQDKAYKYHMDNRLPSIDNGIIRPHNIIAFPIFKGLGYKMYYESDYTNPKFEDSDNIGWWSDNLQTRDDTLVAGQQTSNAVSVDKFDYTLENDAKGWIEITDLEETVEGDDDFAAKALTNIYTCNFNRHRVRVDPKGAKRSYLRNVYQNNMVPVDTTLTKHDAKLTSYDCSQVEEQYTDKTIHEFNNYLETDTARDWLYFASNLRGGAKENLHVIYKLEPFEDVMYESLAAKIHDGGRFVYWNPANGPNSFLIVDNPVSTVNAKRCDFLLYQEIFPTYTTTYEAIVFDVAKIYDYEELYRKYEDNIYINHYGFGDSSISVYVGAAKGTSSALEGTAGEETYIKVEFFNNAGFDWNLYDNAIEAEDIATKPISGNDLLHGICHNLKQPTKYLFMTVDIPDELEDYIEIKPSEHALEIAATFFDFESVNVVTVRDGFKAVYFYHLTIIKDIPDELKGKLWEFEMNLHESYFDKLPSHNDPTKDGFHDYHLQIPNWFIGFKRWGSIYYSSGFSSNLDVKHYIPEDFNVQGAKWIQYTDIQQLRIYSTEENNRNSLLEFYEGLENDVPFSQTFADDQQIISYDLEEIAPKFPIVKDNTYDEAWLYILLFSKQPQMPYGRNVASYHLEIDYDDWKDKRKHNEVYYDYYIDARGAWLDGSYDGALVSHSTYQELVDQTLYYEEDGIMKVTGKFENVGSDIAYNVDFRFKVPESMEPVFEKIEHKYTWGPVVKGFIYRNLTVHTEQQLIPYDIAACDIYLKYSDQEPDLVTEDGEYRLFVEDLVSLLDMTEVENELRVTQNLETQYYKKLEVGNRPKVNIEGEPVDDGEKYEIKLSASLENVENGDAVTYIWKRRSIKPEKVDWKTISVTEADSINNVPLTESASEYSFEYAVSITYDSKEAVNQNPDDTQVIAESHTFNYDKDSIKGEYFLFLLFLLPVAGAAIFVFYKRRKENQTNGSTSSEKKKRRAPPKVPNKSTKDVEFNSKVDYFVQKEDDVYEREIEMQKFQEQKKQYAKEFTHHDVDINYVATGVVPITVVEKNDEEDEF</sequence>
<comment type="caution">
    <text evidence="4">The sequence shown here is derived from an EMBL/GenBank/DDBJ whole genome shotgun (WGS) entry which is preliminary data.</text>
</comment>
<keyword evidence="5" id="KW-1185">Reference proteome</keyword>
<feature type="signal peptide" evidence="3">
    <location>
        <begin position="1"/>
        <end position="17"/>
    </location>
</feature>
<evidence type="ECO:0000256" key="1">
    <source>
        <dbReference type="SAM" id="MobiDB-lite"/>
    </source>
</evidence>
<keyword evidence="2" id="KW-0812">Transmembrane</keyword>
<feature type="region of interest" description="Disordered" evidence="1">
    <location>
        <begin position="2350"/>
        <end position="2373"/>
    </location>
</feature>
<evidence type="ECO:0000256" key="2">
    <source>
        <dbReference type="SAM" id="Phobius"/>
    </source>
</evidence>
<evidence type="ECO:0000256" key="3">
    <source>
        <dbReference type="SAM" id="SignalP"/>
    </source>
</evidence>
<gene>
    <name evidence="4" type="ORF">M0813_07200</name>
</gene>
<dbReference type="Proteomes" id="UP001150062">
    <property type="component" value="Unassembled WGS sequence"/>
</dbReference>
<accession>A0ABQ8XF99</accession>
<organism evidence="4 5">
    <name type="scientific">Anaeramoeba flamelloides</name>
    <dbReference type="NCBI Taxonomy" id="1746091"/>
    <lineage>
        <taxon>Eukaryota</taxon>
        <taxon>Metamonada</taxon>
        <taxon>Anaeramoebidae</taxon>
        <taxon>Anaeramoeba</taxon>
    </lineage>
</organism>
<feature type="transmembrane region" description="Helical" evidence="2">
    <location>
        <begin position="2323"/>
        <end position="2342"/>
    </location>
</feature>
<keyword evidence="2" id="KW-0472">Membrane</keyword>
<evidence type="ECO:0000313" key="5">
    <source>
        <dbReference type="Proteomes" id="UP001150062"/>
    </source>
</evidence>
<reference evidence="4" key="1">
    <citation type="submission" date="2022-08" db="EMBL/GenBank/DDBJ databases">
        <title>Novel sulfate-reducing endosymbionts in the free-living metamonad Anaeramoeba.</title>
        <authorList>
            <person name="Jerlstrom-Hultqvist J."/>
            <person name="Cepicka I."/>
            <person name="Gallot-Lavallee L."/>
            <person name="Salas-Leiva D."/>
            <person name="Curtis B.A."/>
            <person name="Zahonova K."/>
            <person name="Pipaliya S."/>
            <person name="Dacks J."/>
            <person name="Roger A.J."/>
        </authorList>
    </citation>
    <scope>NUCLEOTIDE SEQUENCE</scope>
    <source>
        <strain evidence="4">Schooner1</strain>
    </source>
</reference>
<feature type="chain" id="PRO_5046771690" evidence="3">
    <location>
        <begin position="18"/>
        <end position="2441"/>
    </location>
</feature>
<keyword evidence="2" id="KW-1133">Transmembrane helix</keyword>
<name>A0ABQ8XF99_9EUKA</name>
<protein>
    <submittedName>
        <fullName evidence="4">Uncharacterized protein</fullName>
    </submittedName>
</protein>
<proteinExistence type="predicted"/>
<dbReference type="EMBL" id="JAOAOG010000315">
    <property type="protein sequence ID" value="KAJ6229979.1"/>
    <property type="molecule type" value="Genomic_DNA"/>
</dbReference>
<evidence type="ECO:0000313" key="4">
    <source>
        <dbReference type="EMBL" id="KAJ6229979.1"/>
    </source>
</evidence>
<keyword evidence="3" id="KW-0732">Signal</keyword>